<dbReference type="InterPro" id="IPR036180">
    <property type="entry name" value="Gelsolin-like_dom_sf"/>
</dbReference>
<protein>
    <submittedName>
        <fullName evidence="3">Uncharacterized protein</fullName>
    </submittedName>
</protein>
<evidence type="ECO:0000313" key="3">
    <source>
        <dbReference type="EMBL" id="CAK9165229.1"/>
    </source>
</evidence>
<reference evidence="3 4" key="1">
    <citation type="submission" date="2024-02" db="EMBL/GenBank/DDBJ databases">
        <authorList>
            <person name="Vignale AGUSTIN F."/>
            <person name="Sosa J E."/>
            <person name="Modenutti C."/>
        </authorList>
    </citation>
    <scope>NUCLEOTIDE SEQUENCE [LARGE SCALE GENOMIC DNA]</scope>
</reference>
<keyword evidence="1" id="KW-0521">NADP</keyword>
<dbReference type="InterPro" id="IPR029006">
    <property type="entry name" value="ADF-H/Gelsolin-like_dom_sf"/>
</dbReference>
<dbReference type="SUPFAM" id="SSF51430">
    <property type="entry name" value="NAD(P)-linked oxidoreductase"/>
    <property type="match status" value="1"/>
</dbReference>
<dbReference type="Proteomes" id="UP001642360">
    <property type="component" value="Unassembled WGS sequence"/>
</dbReference>
<gene>
    <name evidence="3" type="ORF">ILEXP_LOCUS34388</name>
</gene>
<name>A0ABC8T741_9AQUA</name>
<dbReference type="AlphaFoldDB" id="A0ABC8T741"/>
<evidence type="ECO:0000256" key="2">
    <source>
        <dbReference type="ARBA" id="ARBA00023002"/>
    </source>
</evidence>
<comment type="caution">
    <text evidence="3">The sequence shown here is derived from an EMBL/GenBank/DDBJ whole genome shotgun (WGS) entry which is preliminary data.</text>
</comment>
<proteinExistence type="predicted"/>
<keyword evidence="4" id="KW-1185">Reference proteome</keyword>
<dbReference type="PANTHER" id="PTHR43625:SF40">
    <property type="entry name" value="ALDO-KETO REDUCTASE YAKC [NADP(+)]"/>
    <property type="match status" value="1"/>
</dbReference>
<dbReference type="EMBL" id="CAUOFW020004353">
    <property type="protein sequence ID" value="CAK9165229.1"/>
    <property type="molecule type" value="Genomic_DNA"/>
</dbReference>
<organism evidence="3 4">
    <name type="scientific">Ilex paraguariensis</name>
    <name type="common">yerba mate</name>
    <dbReference type="NCBI Taxonomy" id="185542"/>
    <lineage>
        <taxon>Eukaryota</taxon>
        <taxon>Viridiplantae</taxon>
        <taxon>Streptophyta</taxon>
        <taxon>Embryophyta</taxon>
        <taxon>Tracheophyta</taxon>
        <taxon>Spermatophyta</taxon>
        <taxon>Magnoliopsida</taxon>
        <taxon>eudicotyledons</taxon>
        <taxon>Gunneridae</taxon>
        <taxon>Pentapetalae</taxon>
        <taxon>asterids</taxon>
        <taxon>campanulids</taxon>
        <taxon>Aquifoliales</taxon>
        <taxon>Aquifoliaceae</taxon>
        <taxon>Ilex</taxon>
    </lineage>
</organism>
<keyword evidence="2" id="KW-0560">Oxidoreductase</keyword>
<dbReference type="InterPro" id="IPR036812">
    <property type="entry name" value="NAD(P)_OxRdtase_dom_sf"/>
</dbReference>
<dbReference type="SUPFAM" id="SSF82754">
    <property type="entry name" value="C-terminal, gelsolin-like domain of Sec23/24"/>
    <property type="match status" value="1"/>
</dbReference>
<dbReference type="PANTHER" id="PTHR43625">
    <property type="entry name" value="AFLATOXIN B1 ALDEHYDE REDUCTASE"/>
    <property type="match status" value="1"/>
</dbReference>
<dbReference type="GO" id="GO:0016491">
    <property type="term" value="F:oxidoreductase activity"/>
    <property type="evidence" value="ECO:0007669"/>
    <property type="project" value="UniProtKB-KW"/>
</dbReference>
<accession>A0ABC8T741</accession>
<sequence>MGYQNQPEHQAFAQLLQAPHDAAELIIRERFLVPRLVVCDQHGSQVCCPITAVQLEWSLWTRDVEEEIIPTCRELGIGIVDVEKLPDSDSRKILPKFQSENL</sequence>
<dbReference type="Gene3D" id="3.40.20.10">
    <property type="entry name" value="Severin"/>
    <property type="match status" value="1"/>
</dbReference>
<dbReference type="InterPro" id="IPR050791">
    <property type="entry name" value="Aldo-Keto_reductase"/>
</dbReference>
<evidence type="ECO:0000313" key="4">
    <source>
        <dbReference type="Proteomes" id="UP001642360"/>
    </source>
</evidence>
<evidence type="ECO:0000256" key="1">
    <source>
        <dbReference type="ARBA" id="ARBA00022857"/>
    </source>
</evidence>